<keyword evidence="2" id="KW-0812">Transmembrane</keyword>
<name>A0A9J7BL51_9BACT</name>
<keyword evidence="2" id="KW-1133">Transmembrane helix</keyword>
<feature type="transmembrane region" description="Helical" evidence="2">
    <location>
        <begin position="6"/>
        <end position="24"/>
    </location>
</feature>
<keyword evidence="4" id="KW-1185">Reference proteome</keyword>
<feature type="compositionally biased region" description="Basic and acidic residues" evidence="1">
    <location>
        <begin position="32"/>
        <end position="50"/>
    </location>
</feature>
<dbReference type="KEGG" id="orp:MOP44_22715"/>
<feature type="region of interest" description="Disordered" evidence="1">
    <location>
        <begin position="30"/>
        <end position="55"/>
    </location>
</feature>
<organism evidence="3 4">
    <name type="scientific">Occallatibacter riparius</name>
    <dbReference type="NCBI Taxonomy" id="1002689"/>
    <lineage>
        <taxon>Bacteria</taxon>
        <taxon>Pseudomonadati</taxon>
        <taxon>Acidobacteriota</taxon>
        <taxon>Terriglobia</taxon>
        <taxon>Terriglobales</taxon>
        <taxon>Acidobacteriaceae</taxon>
        <taxon>Occallatibacter</taxon>
    </lineage>
</organism>
<gene>
    <name evidence="3" type="ORF">MOP44_22715</name>
</gene>
<protein>
    <submittedName>
        <fullName evidence="3">Uncharacterized protein</fullName>
    </submittedName>
</protein>
<dbReference type="Proteomes" id="UP001059380">
    <property type="component" value="Chromosome"/>
</dbReference>
<dbReference type="AlphaFoldDB" id="A0A9J7BL51"/>
<proteinExistence type="predicted"/>
<accession>A0A9J7BL51</accession>
<evidence type="ECO:0000256" key="1">
    <source>
        <dbReference type="SAM" id="MobiDB-lite"/>
    </source>
</evidence>
<dbReference type="EMBL" id="CP093313">
    <property type="protein sequence ID" value="UWZ83367.1"/>
    <property type="molecule type" value="Genomic_DNA"/>
</dbReference>
<dbReference type="RefSeq" id="WP_260792702.1">
    <property type="nucleotide sequence ID" value="NZ_CP093313.1"/>
</dbReference>
<keyword evidence="2" id="KW-0472">Membrane</keyword>
<evidence type="ECO:0000256" key="2">
    <source>
        <dbReference type="SAM" id="Phobius"/>
    </source>
</evidence>
<sequence>MSWKSVVRFVVGVVIIAAVYFLFIRKQGGGPVHEERHESPRESRRPETRGGETAGAAGQVICDTQYFAHWTEPGMGACKVRMRNGYPVPDAKCTPGGVNPSVTTNVMRDPEWRTKTVRNCASSEAQKHVAYRWYDIEKPQVNSNQNQVCELDHLVPLELGGADGLGNIWPQCGPDAVALNQRYFKQKDHVENYLADEVKAGRMSLTEAQKGIAKDWTQYLNDADLWCGRTGKC</sequence>
<evidence type="ECO:0000313" key="4">
    <source>
        <dbReference type="Proteomes" id="UP001059380"/>
    </source>
</evidence>
<evidence type="ECO:0000313" key="3">
    <source>
        <dbReference type="EMBL" id="UWZ83367.1"/>
    </source>
</evidence>
<reference evidence="3" key="1">
    <citation type="submission" date="2021-04" db="EMBL/GenBank/DDBJ databases">
        <title>Phylogenetic analysis of Acidobacteriaceae.</title>
        <authorList>
            <person name="Qiu L."/>
            <person name="Zhang Q."/>
        </authorList>
    </citation>
    <scope>NUCLEOTIDE SEQUENCE</scope>
    <source>
        <strain evidence="3">DSM 25168</strain>
    </source>
</reference>